<keyword evidence="5 7" id="KW-1133">Transmembrane helix</keyword>
<dbReference type="PANTHER" id="PTHR40021:SF1">
    <property type="entry name" value="DEFECT AT LOW TEMPERATURE PROTEIN 1"/>
    <property type="match status" value="1"/>
</dbReference>
<feature type="transmembrane region" description="Helical" evidence="7">
    <location>
        <begin position="48"/>
        <end position="69"/>
    </location>
</feature>
<evidence type="ECO:0000256" key="7">
    <source>
        <dbReference type="RuleBase" id="RU367100"/>
    </source>
</evidence>
<keyword evidence="6 7" id="KW-0472">Membrane</keyword>
<evidence type="ECO:0000256" key="3">
    <source>
        <dbReference type="ARBA" id="ARBA00021353"/>
    </source>
</evidence>
<evidence type="ECO:0000313" key="8">
    <source>
        <dbReference type="EMBL" id="CAL1695990.1"/>
    </source>
</evidence>
<protein>
    <recommendedName>
        <fullName evidence="3 7">Defect at low temperature protein 1</fullName>
    </recommendedName>
</protein>
<evidence type="ECO:0000256" key="2">
    <source>
        <dbReference type="ARBA" id="ARBA00005550"/>
    </source>
</evidence>
<accession>A0ABP1CJW3</accession>
<keyword evidence="4 7" id="KW-0812">Transmembrane</keyword>
<evidence type="ECO:0000256" key="4">
    <source>
        <dbReference type="ARBA" id="ARBA00022692"/>
    </source>
</evidence>
<dbReference type="PROSITE" id="PS51257">
    <property type="entry name" value="PROKAR_LIPOPROTEIN"/>
    <property type="match status" value="1"/>
</dbReference>
<comment type="similarity">
    <text evidence="2 7">Belongs to the DLT1 family.</text>
</comment>
<dbReference type="PANTHER" id="PTHR40021">
    <property type="entry name" value="DEFECT AT LOW TEMPERATURE PROTEIN 1"/>
    <property type="match status" value="1"/>
</dbReference>
<reference evidence="9" key="1">
    <citation type="submission" date="2024-04" db="EMBL/GenBank/DDBJ databases">
        <authorList>
            <person name="Shaw F."/>
            <person name="Minotto A."/>
        </authorList>
    </citation>
    <scope>NUCLEOTIDE SEQUENCE [LARGE SCALE GENOMIC DNA]</scope>
</reference>
<dbReference type="Proteomes" id="UP001497453">
    <property type="component" value="Chromosome 1"/>
</dbReference>
<evidence type="ECO:0000256" key="5">
    <source>
        <dbReference type="ARBA" id="ARBA00022989"/>
    </source>
</evidence>
<evidence type="ECO:0000256" key="1">
    <source>
        <dbReference type="ARBA" id="ARBA00002489"/>
    </source>
</evidence>
<feature type="transmembrane region" description="Helical" evidence="7">
    <location>
        <begin position="12"/>
        <end position="36"/>
    </location>
</feature>
<keyword evidence="9" id="KW-1185">Reference proteome</keyword>
<comment type="function">
    <text evidence="1 7">Required for growth under high-pressure and low-temperature conditions.</text>
</comment>
<proteinExistence type="inferred from homology"/>
<evidence type="ECO:0000256" key="6">
    <source>
        <dbReference type="ARBA" id="ARBA00023136"/>
    </source>
</evidence>
<sequence>MSRGTATVSGILYVLLVLVTTFFVGLSCAALLSQAVRTSPNRSWIRNVNAVVIGAAYAVVAAASVFFCLKRRIAVHRRLQRIAKSYQTPGKAEFPKTVYRYIQQEYARACLIAYEAQPKDGFQEGWGRPGTKYENVRFRTELLNTIREIDELAHLVIPSHPLLRPHSRMLHHFRWLSPLLEKDEDGITPLHYYDSVIQLARHASREPTEEEFIVGMDSAIEILRMLNDCRLEMLEGLETESTGSMFTGTDIKAS</sequence>
<dbReference type="InterPro" id="IPR038869">
    <property type="entry name" value="DLT1"/>
</dbReference>
<gene>
    <name evidence="7" type="primary">DLT1</name>
    <name evidence="8" type="ORF">GFSPODELE1_LOCUS985</name>
</gene>
<name>A0ABP1CJW3_9APHY</name>
<dbReference type="EMBL" id="OZ037944">
    <property type="protein sequence ID" value="CAL1695990.1"/>
    <property type="molecule type" value="Genomic_DNA"/>
</dbReference>
<comment type="subcellular location">
    <subcellularLocation>
        <location evidence="7">Membrane</location>
        <topology evidence="7">Multi-pass membrane protein</topology>
    </subcellularLocation>
</comment>
<evidence type="ECO:0000313" key="9">
    <source>
        <dbReference type="Proteomes" id="UP001497453"/>
    </source>
</evidence>
<organism evidence="8 9">
    <name type="scientific">Somion occarium</name>
    <dbReference type="NCBI Taxonomy" id="3059160"/>
    <lineage>
        <taxon>Eukaryota</taxon>
        <taxon>Fungi</taxon>
        <taxon>Dikarya</taxon>
        <taxon>Basidiomycota</taxon>
        <taxon>Agaricomycotina</taxon>
        <taxon>Agaricomycetes</taxon>
        <taxon>Polyporales</taxon>
        <taxon>Cerrenaceae</taxon>
        <taxon>Somion</taxon>
    </lineage>
</organism>